<protein>
    <submittedName>
        <fullName evidence="5">Acyl-CoA thioesterase II</fullName>
    </submittedName>
</protein>
<dbReference type="Pfam" id="PF13622">
    <property type="entry name" value="4HBT_3"/>
    <property type="match status" value="1"/>
</dbReference>
<dbReference type="Proteomes" id="UP001142292">
    <property type="component" value="Unassembled WGS sequence"/>
</dbReference>
<dbReference type="Gene3D" id="2.40.160.210">
    <property type="entry name" value="Acyl-CoA thioesterase, double hotdog domain"/>
    <property type="match status" value="1"/>
</dbReference>
<dbReference type="Pfam" id="PF20789">
    <property type="entry name" value="4HBT_3C"/>
    <property type="match status" value="1"/>
</dbReference>
<gene>
    <name evidence="5" type="ORF">GCM10017579_40550</name>
</gene>
<reference evidence="5" key="1">
    <citation type="journal article" date="2014" name="Int. J. Syst. Evol. Microbiol.">
        <title>Complete genome of a new Firmicutes species belonging to the dominant human colonic microbiota ('Ruminococcus bicirculans') reveals two chromosomes and a selective capacity to utilize plant glucans.</title>
        <authorList>
            <consortium name="NISC Comparative Sequencing Program"/>
            <person name="Wegmann U."/>
            <person name="Louis P."/>
            <person name="Goesmann A."/>
            <person name="Henrissat B."/>
            <person name="Duncan S.H."/>
            <person name="Flint H.J."/>
        </authorList>
    </citation>
    <scope>NUCLEOTIDE SEQUENCE</scope>
    <source>
        <strain evidence="5">VKM Ac-1246</strain>
    </source>
</reference>
<evidence type="ECO:0000259" key="3">
    <source>
        <dbReference type="Pfam" id="PF13622"/>
    </source>
</evidence>
<evidence type="ECO:0000313" key="5">
    <source>
        <dbReference type="EMBL" id="GLJ70019.1"/>
    </source>
</evidence>
<evidence type="ECO:0000313" key="6">
    <source>
        <dbReference type="Proteomes" id="UP001142292"/>
    </source>
</evidence>
<keyword evidence="6" id="KW-1185">Reference proteome</keyword>
<name>A0ABQ5T3H9_9ACTN</name>
<feature type="domain" description="Acyl-CoA thioesterase-like C-terminal" evidence="4">
    <location>
        <begin position="164"/>
        <end position="300"/>
    </location>
</feature>
<dbReference type="InterPro" id="IPR049450">
    <property type="entry name" value="ACOT8-like_C"/>
</dbReference>
<comment type="caution">
    <text evidence="5">The sequence shown here is derived from an EMBL/GenBank/DDBJ whole genome shotgun (WGS) entry which is preliminary data.</text>
</comment>
<dbReference type="PANTHER" id="PTHR11066:SF34">
    <property type="entry name" value="ACYL-COENZYME A THIOESTERASE 8"/>
    <property type="match status" value="1"/>
</dbReference>
<feature type="domain" description="Acyl-CoA thioesterase-like N-terminal HotDog" evidence="3">
    <location>
        <begin position="50"/>
        <end position="125"/>
    </location>
</feature>
<organism evidence="5 6">
    <name type="scientific">Nocardioides luteus</name>
    <dbReference type="NCBI Taxonomy" id="1844"/>
    <lineage>
        <taxon>Bacteria</taxon>
        <taxon>Bacillati</taxon>
        <taxon>Actinomycetota</taxon>
        <taxon>Actinomycetes</taxon>
        <taxon>Propionibacteriales</taxon>
        <taxon>Nocardioidaceae</taxon>
        <taxon>Nocardioides</taxon>
    </lineage>
</organism>
<dbReference type="RefSeq" id="WP_229788089.1">
    <property type="nucleotide sequence ID" value="NZ_BMRK01000029.1"/>
</dbReference>
<keyword evidence="2" id="KW-0378">Hydrolase</keyword>
<reference evidence="5" key="2">
    <citation type="submission" date="2023-01" db="EMBL/GenBank/DDBJ databases">
        <authorList>
            <person name="Sun Q."/>
            <person name="Evtushenko L."/>
        </authorList>
    </citation>
    <scope>NUCLEOTIDE SEQUENCE</scope>
    <source>
        <strain evidence="5">VKM Ac-1246</strain>
    </source>
</reference>
<dbReference type="CDD" id="cd03444">
    <property type="entry name" value="Thioesterase_II_repeat1"/>
    <property type="match status" value="1"/>
</dbReference>
<dbReference type="InterPro" id="IPR003703">
    <property type="entry name" value="Acyl_CoA_thio"/>
</dbReference>
<dbReference type="InterPro" id="IPR029069">
    <property type="entry name" value="HotDog_dom_sf"/>
</dbReference>
<proteinExistence type="inferred from homology"/>
<dbReference type="InterPro" id="IPR042171">
    <property type="entry name" value="Acyl-CoA_hotdog"/>
</dbReference>
<evidence type="ECO:0000256" key="1">
    <source>
        <dbReference type="ARBA" id="ARBA00006538"/>
    </source>
</evidence>
<accession>A0ABQ5T3H9</accession>
<dbReference type="SUPFAM" id="SSF54637">
    <property type="entry name" value="Thioesterase/thiol ester dehydrase-isomerase"/>
    <property type="match status" value="2"/>
</dbReference>
<comment type="similarity">
    <text evidence="1">Belongs to the C/M/P thioester hydrolase family.</text>
</comment>
<sequence length="306" mass="32916">MDTASPAADARAAVTLEEMLELLDLKRAEGRPDDPSTRVAHWVGQPQTQPADRIFGGLLLAQALVAAGRGVGADQRVVSLQADFVGGVPTDRPLRWEVTAVSDAPSLATRRSRLLDDAGEELFSAVTRWATTRADLPSYTAVRPVTAPDPDTLPDVGERFRGDDRVPPWWRLERPVHFRHAVKPPYVAPGEPGDRQTTFLKTTGPLPEDPVVRAALVAYVTDMSVLEPSFLALGSARHLPGSRILSLTHALTFHAPSDLGDWHQFDCRVESIAHGRAHGVGEVFDAAGRHVATASQVGLVKAPPAG</sequence>
<dbReference type="InterPro" id="IPR049449">
    <property type="entry name" value="TesB_ACOT8-like_N"/>
</dbReference>
<evidence type="ECO:0000259" key="4">
    <source>
        <dbReference type="Pfam" id="PF20789"/>
    </source>
</evidence>
<dbReference type="EMBL" id="BSEL01000008">
    <property type="protein sequence ID" value="GLJ70019.1"/>
    <property type="molecule type" value="Genomic_DNA"/>
</dbReference>
<dbReference type="PANTHER" id="PTHR11066">
    <property type="entry name" value="ACYL-COA THIOESTERASE"/>
    <property type="match status" value="1"/>
</dbReference>
<evidence type="ECO:0000256" key="2">
    <source>
        <dbReference type="ARBA" id="ARBA00022801"/>
    </source>
</evidence>